<evidence type="ECO:0000256" key="2">
    <source>
        <dbReference type="ARBA" id="ARBA00022490"/>
    </source>
</evidence>
<reference evidence="5" key="1">
    <citation type="submission" date="2015-03" db="EMBL/GenBank/DDBJ databases">
        <title>Wuchereria bancrofti Genome Sequencing Papua New Guinea Strain.</title>
        <authorList>
            <person name="Small S.T."/>
            <person name="Serre D."/>
            <person name="Zimmerman P.A."/>
        </authorList>
    </citation>
    <scope>NUCLEOTIDE SEQUENCE [LARGE SCALE GENOMIC DNA]</scope>
    <source>
        <strain evidence="5">pt0022</strain>
    </source>
</reference>
<proteinExistence type="predicted"/>
<sequence length="221" mass="25280">WTAEPQNVFVTRKCSGVAEWDECWVSFICLGGGTVELNKFPQFCRMEESEAEAVLENLSLDDKTKQVLDNMTEWENLGQSIITGKRTMVELDERRQKCREALRQLHKAKNSANKKSKNWVCFGSTTFLKVTTDQAKQMIEDDMKVIGTTLEEARESIKNQVNKLKKMEDCKNLEDLGFCLDPINSTVVIQSRQERTGNILRVDILSFTQFHNILSFTQGAT</sequence>
<evidence type="ECO:0000313" key="6">
    <source>
        <dbReference type="WBParaSite" id="maker-PairedContig_1385-snap-gene-1.29-mRNA-1"/>
    </source>
</evidence>
<dbReference type="InterPro" id="IPR030482">
    <property type="entry name" value="PDRG1"/>
</dbReference>
<evidence type="ECO:0000256" key="3">
    <source>
        <dbReference type="ARBA" id="ARBA00023186"/>
    </source>
</evidence>
<dbReference type="AlphaFoldDB" id="A0A1I8EDJ0"/>
<dbReference type="Proteomes" id="UP000093561">
    <property type="component" value="Unassembled WGS sequence"/>
</dbReference>
<comment type="subcellular location">
    <subcellularLocation>
        <location evidence="1">Cytoplasm</location>
    </subcellularLocation>
</comment>
<evidence type="ECO:0000313" key="7">
    <source>
        <dbReference type="WBParaSite" id="mrna-Wban_01551"/>
    </source>
</evidence>
<dbReference type="STRING" id="6293.A0A1I8EDJ0"/>
<evidence type="ECO:0000256" key="4">
    <source>
        <dbReference type="SAM" id="Coils"/>
    </source>
</evidence>
<dbReference type="CDD" id="cd22860">
    <property type="entry name" value="PDRG1"/>
    <property type="match status" value="1"/>
</dbReference>
<feature type="coiled-coil region" evidence="4">
    <location>
        <begin position="88"/>
        <end position="118"/>
    </location>
</feature>
<keyword evidence="3" id="KW-0143">Chaperone</keyword>
<dbReference type="WBParaSite" id="maker-PairedContig_1385-snap-gene-1.29-mRNA-1">
    <property type="protein sequence ID" value="maker-PairedContig_1385-snap-gene-1.29-mRNA-1"/>
    <property type="gene ID" value="maker-PairedContig_1385-snap-gene-1.29"/>
</dbReference>
<accession>A0A1I8EDJ0</accession>
<reference evidence="5" key="2">
    <citation type="journal article" date="2016" name="Mol. Ecol.">
        <title>Population genomics of the filarial nematode parasite Wuchereria bancrofti from mosquitoes.</title>
        <authorList>
            <person name="Small S.T."/>
            <person name="Reimer L.J."/>
            <person name="Tisch D.J."/>
            <person name="King C.L."/>
            <person name="Christensen B.M."/>
            <person name="Siba P.M."/>
            <person name="Kazura J.W."/>
            <person name="Serre D."/>
            <person name="Zimmerman P.A."/>
        </authorList>
    </citation>
    <scope>NUCLEOTIDE SEQUENCE</scope>
    <source>
        <strain evidence="5">pt0022</strain>
    </source>
</reference>
<evidence type="ECO:0000256" key="1">
    <source>
        <dbReference type="ARBA" id="ARBA00004496"/>
    </source>
</evidence>
<protein>
    <submittedName>
        <fullName evidence="6 7">P53 and DNA damage-regulated protein 1</fullName>
    </submittedName>
</protein>
<keyword evidence="2" id="KW-0963">Cytoplasm</keyword>
<evidence type="ECO:0000313" key="5">
    <source>
        <dbReference type="Proteomes" id="UP000093561"/>
    </source>
</evidence>
<dbReference type="GO" id="GO:0005737">
    <property type="term" value="C:cytoplasm"/>
    <property type="evidence" value="ECO:0007669"/>
    <property type="project" value="UniProtKB-SubCell"/>
</dbReference>
<dbReference type="PANTHER" id="PTHR21162">
    <property type="entry name" value="P53 AND DNA DAMAGE-REGULATED PROTEIN"/>
    <property type="match status" value="1"/>
</dbReference>
<organism evidence="6">
    <name type="scientific">Wuchereria bancrofti</name>
    <dbReference type="NCBI Taxonomy" id="6293"/>
    <lineage>
        <taxon>Eukaryota</taxon>
        <taxon>Metazoa</taxon>
        <taxon>Ecdysozoa</taxon>
        <taxon>Nematoda</taxon>
        <taxon>Chromadorea</taxon>
        <taxon>Rhabditida</taxon>
        <taxon>Spirurina</taxon>
        <taxon>Spiruromorpha</taxon>
        <taxon>Filarioidea</taxon>
        <taxon>Onchocercidae</taxon>
        <taxon>Wuchereria</taxon>
    </lineage>
</organism>
<dbReference type="WBParaSite" id="mrna-Wban_01551">
    <property type="protein sequence ID" value="mrna-Wban_01551"/>
    <property type="gene ID" value="Wban_01551"/>
</dbReference>
<dbReference type="PANTHER" id="PTHR21162:SF0">
    <property type="entry name" value="P53 AND DNA DAMAGE-REGULATED PROTEIN 1"/>
    <property type="match status" value="1"/>
</dbReference>
<name>A0A1I8EDJ0_WUCBA</name>
<keyword evidence="4" id="KW-0175">Coiled coil</keyword>
<reference evidence="6" key="3">
    <citation type="submission" date="2016-11" db="UniProtKB">
        <authorList>
            <consortium name="WormBaseParasite"/>
        </authorList>
    </citation>
    <scope>IDENTIFICATION</scope>
    <source>
        <strain evidence="6 7">pt0022</strain>
    </source>
</reference>